<evidence type="ECO:0000256" key="1">
    <source>
        <dbReference type="ARBA" id="ARBA00022801"/>
    </source>
</evidence>
<protein>
    <recommendedName>
        <fullName evidence="6">Class F sortase</fullName>
    </recommendedName>
</protein>
<organism evidence="4 5">
    <name type="scientific">Actinophytocola xanthii</name>
    <dbReference type="NCBI Taxonomy" id="1912961"/>
    <lineage>
        <taxon>Bacteria</taxon>
        <taxon>Bacillati</taxon>
        <taxon>Actinomycetota</taxon>
        <taxon>Actinomycetes</taxon>
        <taxon>Pseudonocardiales</taxon>
        <taxon>Pseudonocardiaceae</taxon>
    </lineage>
</organism>
<reference evidence="4 5" key="1">
    <citation type="submission" date="2016-12" db="EMBL/GenBank/DDBJ databases">
        <title>The draft genome sequence of Actinophytocola sp. 11-183.</title>
        <authorList>
            <person name="Wang W."/>
            <person name="Yuan L."/>
        </authorList>
    </citation>
    <scope>NUCLEOTIDE SEQUENCE [LARGE SCALE GENOMIC DNA]</scope>
    <source>
        <strain evidence="4 5">11-183</strain>
    </source>
</reference>
<dbReference type="GO" id="GO:0016787">
    <property type="term" value="F:hydrolase activity"/>
    <property type="evidence" value="ECO:0007669"/>
    <property type="project" value="UniProtKB-KW"/>
</dbReference>
<name>A0A1Q8CAF3_9PSEU</name>
<keyword evidence="3" id="KW-1133">Transmembrane helix</keyword>
<dbReference type="CDD" id="cd05829">
    <property type="entry name" value="Sortase_F"/>
    <property type="match status" value="1"/>
</dbReference>
<dbReference type="Proteomes" id="UP000185596">
    <property type="component" value="Unassembled WGS sequence"/>
</dbReference>
<dbReference type="InterPro" id="IPR023365">
    <property type="entry name" value="Sortase_dom-sf"/>
</dbReference>
<proteinExistence type="predicted"/>
<dbReference type="EMBL" id="MSIE01000068">
    <property type="protein sequence ID" value="OLF11345.1"/>
    <property type="molecule type" value="Genomic_DNA"/>
</dbReference>
<evidence type="ECO:0008006" key="6">
    <source>
        <dbReference type="Google" id="ProtNLM"/>
    </source>
</evidence>
<dbReference type="InterPro" id="IPR005754">
    <property type="entry name" value="Sortase"/>
</dbReference>
<dbReference type="Gene3D" id="2.40.260.10">
    <property type="entry name" value="Sortase"/>
    <property type="match status" value="1"/>
</dbReference>
<keyword evidence="5" id="KW-1185">Reference proteome</keyword>
<dbReference type="AlphaFoldDB" id="A0A1Q8CAF3"/>
<evidence type="ECO:0000256" key="2">
    <source>
        <dbReference type="SAM" id="MobiDB-lite"/>
    </source>
</evidence>
<gene>
    <name evidence="4" type="ORF">BU204_30490</name>
</gene>
<evidence type="ECO:0000313" key="4">
    <source>
        <dbReference type="EMBL" id="OLF11345.1"/>
    </source>
</evidence>
<evidence type="ECO:0000256" key="3">
    <source>
        <dbReference type="SAM" id="Phobius"/>
    </source>
</evidence>
<feature type="compositionally biased region" description="Low complexity" evidence="2">
    <location>
        <begin position="55"/>
        <end position="71"/>
    </location>
</feature>
<dbReference type="NCBIfam" id="NF033748">
    <property type="entry name" value="class_F_sortase"/>
    <property type="match status" value="1"/>
</dbReference>
<feature type="region of interest" description="Disordered" evidence="2">
    <location>
        <begin position="41"/>
        <end position="79"/>
    </location>
</feature>
<sequence length="231" mass="24391">MTVKVHADRRRRVRRGVAAAVSLAATGVVLLVLGLLTRPSAPPTPPAPSRHVAAPPMSTTSPQEQPSPSTPRALTTGPLMDSATPVEITIPAMDVSSPLVDLGLQNDGAMEVPLNGQNAGWYTGAPTPGALGPAIIAGHVDWDGQPGVFYRLDTLRPGDQIQVRRTDDSTATFAVTSVQQYPKNAFPTNKVYGAIDHAGLRLITCGGEFDSSHSSYRDNIVAYAKLVNPRP</sequence>
<feature type="transmembrane region" description="Helical" evidence="3">
    <location>
        <begin position="16"/>
        <end position="36"/>
    </location>
</feature>
<dbReference type="STRING" id="1912961.BU204_30490"/>
<accession>A0A1Q8CAF3</accession>
<dbReference type="InterPro" id="IPR042001">
    <property type="entry name" value="Sortase_F"/>
</dbReference>
<keyword evidence="3" id="KW-0812">Transmembrane</keyword>
<keyword evidence="1" id="KW-0378">Hydrolase</keyword>
<comment type="caution">
    <text evidence="4">The sequence shown here is derived from an EMBL/GenBank/DDBJ whole genome shotgun (WGS) entry which is preliminary data.</text>
</comment>
<dbReference type="Pfam" id="PF04203">
    <property type="entry name" value="Sortase"/>
    <property type="match status" value="1"/>
</dbReference>
<dbReference type="SUPFAM" id="SSF63817">
    <property type="entry name" value="Sortase"/>
    <property type="match status" value="1"/>
</dbReference>
<keyword evidence="3" id="KW-0472">Membrane</keyword>
<evidence type="ECO:0000313" key="5">
    <source>
        <dbReference type="Proteomes" id="UP000185596"/>
    </source>
</evidence>
<dbReference type="OrthoDB" id="525039at2"/>